<protein>
    <submittedName>
        <fullName evidence="1">Uncharacterized protein</fullName>
    </submittedName>
</protein>
<dbReference type="AlphaFoldDB" id="A0A2I1CTS6"/>
<reference evidence="1" key="1">
    <citation type="submission" date="2016-12" db="EMBL/GenBank/DDBJ databases">
        <title>The genomes of Aspergillus section Nigri reveals drivers in fungal speciation.</title>
        <authorList>
            <consortium name="DOE Joint Genome Institute"/>
            <person name="Vesth T.C."/>
            <person name="Nybo J."/>
            <person name="Theobald S."/>
            <person name="Brandl J."/>
            <person name="Frisvad J.C."/>
            <person name="Nielsen K.F."/>
            <person name="Lyhne E.K."/>
            <person name="Kogle M.E."/>
            <person name="Kuo A."/>
            <person name="Riley R."/>
            <person name="Clum A."/>
            <person name="Nolan M."/>
            <person name="Lipzen A."/>
            <person name="Salamov A."/>
            <person name="Henrissat B."/>
            <person name="Wiebenga A."/>
            <person name="De vries R.P."/>
            <person name="Grigoriev I.V."/>
            <person name="Mortensen U.H."/>
            <person name="Andersen M.R."/>
            <person name="Baker S.E."/>
        </authorList>
    </citation>
    <scope>NUCLEOTIDE SEQUENCE</scope>
    <source>
        <strain evidence="1">IBT 28561</strain>
    </source>
</reference>
<dbReference type="RefSeq" id="XP_024689624.1">
    <property type="nucleotide sequence ID" value="XM_024842022.1"/>
</dbReference>
<keyword evidence="2" id="KW-1185">Reference proteome</keyword>
<evidence type="ECO:0000313" key="2">
    <source>
        <dbReference type="Proteomes" id="UP000234254"/>
    </source>
</evidence>
<dbReference type="Proteomes" id="UP000234254">
    <property type="component" value="Unassembled WGS sequence"/>
</dbReference>
<evidence type="ECO:0000313" key="1">
    <source>
        <dbReference type="EMBL" id="PKY01030.1"/>
    </source>
</evidence>
<gene>
    <name evidence="1" type="ORF">P168DRAFT_58309</name>
</gene>
<dbReference type="EMBL" id="MSFM01000012">
    <property type="protein sequence ID" value="PKY01030.1"/>
    <property type="molecule type" value="Genomic_DNA"/>
</dbReference>
<proteinExistence type="predicted"/>
<name>A0A2I1CTS6_ASPC2</name>
<dbReference type="GeneID" id="36549551"/>
<sequence>MKPVFWQAILFHNSLLGRSFVQVRPRASTRDCGHPDRRQGSGVVIINRGSITAQ</sequence>
<accession>A0A2I1CTS6</accession>
<comment type="caution">
    <text evidence="1">The sequence shown here is derived from an EMBL/GenBank/DDBJ whole genome shotgun (WGS) entry which is preliminary data.</text>
</comment>
<dbReference type="VEuPathDB" id="FungiDB:P168DRAFT_58309"/>
<organism evidence="1 2">
    <name type="scientific">Aspergillus campestris (strain IBT 28561)</name>
    <dbReference type="NCBI Taxonomy" id="1392248"/>
    <lineage>
        <taxon>Eukaryota</taxon>
        <taxon>Fungi</taxon>
        <taxon>Dikarya</taxon>
        <taxon>Ascomycota</taxon>
        <taxon>Pezizomycotina</taxon>
        <taxon>Eurotiomycetes</taxon>
        <taxon>Eurotiomycetidae</taxon>
        <taxon>Eurotiales</taxon>
        <taxon>Aspergillaceae</taxon>
        <taxon>Aspergillus</taxon>
        <taxon>Aspergillus subgen. Circumdati</taxon>
    </lineage>
</organism>